<evidence type="ECO:0000256" key="2">
    <source>
        <dbReference type="ARBA" id="ARBA00006806"/>
    </source>
</evidence>
<dbReference type="EMBL" id="JAODUO010000197">
    <property type="protein sequence ID" value="KAK2186542.1"/>
    <property type="molecule type" value="Genomic_DNA"/>
</dbReference>
<comment type="subcellular location">
    <subcellularLocation>
        <location evidence="6">Cytoplasm</location>
        <location evidence="6">Cytoskeleton</location>
    </subcellularLocation>
</comment>
<dbReference type="Pfam" id="PF02970">
    <property type="entry name" value="TBCA"/>
    <property type="match status" value="1"/>
</dbReference>
<name>A0AAD9UEJ7_RIDPI</name>
<dbReference type="GO" id="GO:0007021">
    <property type="term" value="P:tubulin complex assembly"/>
    <property type="evidence" value="ECO:0007669"/>
    <property type="project" value="UniProtKB-UniRule"/>
</dbReference>
<sequence>MMIPDTTRRLATAWDDLSKLMETEEDLKEIEEYTTAMEVLEGARAQANR</sequence>
<protein>
    <recommendedName>
        <fullName evidence="3 6">Tubulin-specific chaperone A</fullName>
    </recommendedName>
</protein>
<evidence type="ECO:0000256" key="5">
    <source>
        <dbReference type="ARBA" id="ARBA00026055"/>
    </source>
</evidence>
<keyword evidence="6" id="KW-0206">Cytoskeleton</keyword>
<reference evidence="7" key="1">
    <citation type="journal article" date="2023" name="Mol. Biol. Evol.">
        <title>Third-Generation Sequencing Reveals the Adaptive Role of the Epigenome in Three Deep-Sea Polychaetes.</title>
        <authorList>
            <person name="Perez M."/>
            <person name="Aroh O."/>
            <person name="Sun Y."/>
            <person name="Lan Y."/>
            <person name="Juniper S.K."/>
            <person name="Young C.R."/>
            <person name="Angers B."/>
            <person name="Qian P.Y."/>
        </authorList>
    </citation>
    <scope>NUCLEOTIDE SEQUENCE</scope>
    <source>
        <strain evidence="7">R07B-5</strain>
    </source>
</reference>
<dbReference type="Gene3D" id="1.20.58.90">
    <property type="match status" value="1"/>
</dbReference>
<evidence type="ECO:0000256" key="4">
    <source>
        <dbReference type="ARBA" id="ARBA00023186"/>
    </source>
</evidence>
<dbReference type="AlphaFoldDB" id="A0AAD9UEJ7"/>
<keyword evidence="8" id="KW-1185">Reference proteome</keyword>
<gene>
    <name evidence="7" type="ORF">NP493_197g05003</name>
</gene>
<dbReference type="InterPro" id="IPR036126">
    <property type="entry name" value="TBCA_sf"/>
</dbReference>
<dbReference type="GO" id="GO:0048487">
    <property type="term" value="F:beta-tubulin binding"/>
    <property type="evidence" value="ECO:0007669"/>
    <property type="project" value="InterPro"/>
</dbReference>
<evidence type="ECO:0000256" key="1">
    <source>
        <dbReference type="ARBA" id="ARBA00003046"/>
    </source>
</evidence>
<dbReference type="GO" id="GO:0007023">
    <property type="term" value="P:post-chaperonin tubulin folding pathway"/>
    <property type="evidence" value="ECO:0007669"/>
    <property type="project" value="UniProtKB-UniRule"/>
</dbReference>
<dbReference type="Proteomes" id="UP001209878">
    <property type="component" value="Unassembled WGS sequence"/>
</dbReference>
<dbReference type="SUPFAM" id="SSF46988">
    <property type="entry name" value="Tubulin chaperone cofactor A"/>
    <property type="match status" value="1"/>
</dbReference>
<evidence type="ECO:0000313" key="7">
    <source>
        <dbReference type="EMBL" id="KAK2186542.1"/>
    </source>
</evidence>
<dbReference type="GO" id="GO:0005874">
    <property type="term" value="C:microtubule"/>
    <property type="evidence" value="ECO:0007669"/>
    <property type="project" value="UniProtKB-KW"/>
</dbReference>
<comment type="subunit">
    <text evidence="5 6">Supercomplex made of cofactors A to E. Cofactors A and D function by capturing and stabilizing tubulin in a quasi-native conformation. Cofactor E binds to the cofactor D-tubulin complex; interaction with cofactor C then causes the release of tubulin polypeptides that are committed to the native state.</text>
</comment>
<comment type="caution">
    <text evidence="7">The sequence shown here is derived from an EMBL/GenBank/DDBJ whole genome shotgun (WGS) entry which is preliminary data.</text>
</comment>
<evidence type="ECO:0000256" key="6">
    <source>
        <dbReference type="RuleBase" id="RU364030"/>
    </source>
</evidence>
<comment type="similarity">
    <text evidence="2 6">Belongs to the TBCA family.</text>
</comment>
<accession>A0AAD9UEJ7</accession>
<comment type="function">
    <text evidence="1">Tubulin-folding protein; involved in the early step of the tubulin folding pathway.</text>
</comment>
<keyword evidence="4 6" id="KW-0143">Chaperone</keyword>
<keyword evidence="6" id="KW-0963">Cytoplasm</keyword>
<evidence type="ECO:0000256" key="3">
    <source>
        <dbReference type="ARBA" id="ARBA00015002"/>
    </source>
</evidence>
<proteinExistence type="inferred from homology"/>
<keyword evidence="6" id="KW-0493">Microtubule</keyword>
<dbReference type="InterPro" id="IPR004226">
    <property type="entry name" value="TBCA"/>
</dbReference>
<organism evidence="7 8">
    <name type="scientific">Ridgeia piscesae</name>
    <name type="common">Tubeworm</name>
    <dbReference type="NCBI Taxonomy" id="27915"/>
    <lineage>
        <taxon>Eukaryota</taxon>
        <taxon>Metazoa</taxon>
        <taxon>Spiralia</taxon>
        <taxon>Lophotrochozoa</taxon>
        <taxon>Annelida</taxon>
        <taxon>Polychaeta</taxon>
        <taxon>Sedentaria</taxon>
        <taxon>Canalipalpata</taxon>
        <taxon>Sabellida</taxon>
        <taxon>Siboglinidae</taxon>
        <taxon>Ridgeia</taxon>
    </lineage>
</organism>
<evidence type="ECO:0000313" key="8">
    <source>
        <dbReference type="Proteomes" id="UP001209878"/>
    </source>
</evidence>